<proteinExistence type="predicted"/>
<dbReference type="InterPro" id="IPR015943">
    <property type="entry name" value="WD40/YVTN_repeat-like_dom_sf"/>
</dbReference>
<accession>X1NET5</accession>
<dbReference type="Gene3D" id="2.130.10.10">
    <property type="entry name" value="YVTN repeat-like/Quinoprotein amine dehydrogenase"/>
    <property type="match status" value="1"/>
</dbReference>
<reference evidence="1" key="1">
    <citation type="journal article" date="2014" name="Front. Microbiol.">
        <title>High frequency of phylogenetically diverse reductive dehalogenase-homologous genes in deep subseafloor sedimentary metagenomes.</title>
        <authorList>
            <person name="Kawai M."/>
            <person name="Futagami T."/>
            <person name="Toyoda A."/>
            <person name="Takaki Y."/>
            <person name="Nishi S."/>
            <person name="Hori S."/>
            <person name="Arai W."/>
            <person name="Tsubouchi T."/>
            <person name="Morono Y."/>
            <person name="Uchiyama I."/>
            <person name="Ito T."/>
            <person name="Fujiyama A."/>
            <person name="Inagaki F."/>
            <person name="Takami H."/>
        </authorList>
    </citation>
    <scope>NUCLEOTIDE SEQUENCE</scope>
    <source>
        <strain evidence="1">Expedition CK06-06</strain>
    </source>
</reference>
<protein>
    <submittedName>
        <fullName evidence="1">Uncharacterized protein</fullName>
    </submittedName>
</protein>
<dbReference type="SUPFAM" id="SSF50998">
    <property type="entry name" value="Quinoprotein alcohol dehydrogenase-like"/>
    <property type="match status" value="1"/>
</dbReference>
<dbReference type="AlphaFoldDB" id="X1NET5"/>
<dbReference type="InterPro" id="IPR011047">
    <property type="entry name" value="Quinoprotein_ADH-like_sf"/>
</dbReference>
<dbReference type="EMBL" id="BARV01008198">
    <property type="protein sequence ID" value="GAI17179.1"/>
    <property type="molecule type" value="Genomic_DNA"/>
</dbReference>
<evidence type="ECO:0000313" key="1">
    <source>
        <dbReference type="EMBL" id="GAI17179.1"/>
    </source>
</evidence>
<comment type="caution">
    <text evidence="1">The sequence shown here is derived from an EMBL/GenBank/DDBJ whole genome shotgun (WGS) entry which is preliminary data.</text>
</comment>
<name>X1NET5_9ZZZZ</name>
<gene>
    <name evidence="1" type="ORF">S06H3_16562</name>
</gene>
<organism evidence="1">
    <name type="scientific">marine sediment metagenome</name>
    <dbReference type="NCBI Taxonomy" id="412755"/>
    <lineage>
        <taxon>unclassified sequences</taxon>
        <taxon>metagenomes</taxon>
        <taxon>ecological metagenomes</taxon>
    </lineage>
</organism>
<sequence>MPGALSDILSSDDQYVYLRDMVLDKRGGRQEKGNPHLFTLTGFLDGSWPHRSYWIFGLRCSLSTGCSGRDRNLISGRLLVFNKPMIYGYGRAKIHWSNQLQDGAYRLFAIDSDQGAEQWTKKIALQVRAMLLADKVLFVAGLRADAGDGPVGRDESRGALLMAVSASDGTELAQYRLDSSPVFDGMAAANGRLYLSLENGQVLCMAGR</sequence>